<dbReference type="InterPro" id="IPR038527">
    <property type="entry name" value="HupH_C_sf"/>
</dbReference>
<organism evidence="3 4">
    <name type="scientific">Sedimenticola selenatireducens</name>
    <dbReference type="NCBI Taxonomy" id="191960"/>
    <lineage>
        <taxon>Bacteria</taxon>
        <taxon>Pseudomonadati</taxon>
        <taxon>Pseudomonadota</taxon>
        <taxon>Gammaproteobacteria</taxon>
        <taxon>Chromatiales</taxon>
        <taxon>Sedimenticolaceae</taxon>
        <taxon>Sedimenticola</taxon>
    </lineage>
</organism>
<dbReference type="Gene3D" id="3.30.1370.140">
    <property type="entry name" value="HupH hydrogenase expression protein, C-terminal domain"/>
    <property type="match status" value="1"/>
</dbReference>
<evidence type="ECO:0000259" key="2">
    <source>
        <dbReference type="Pfam" id="PF04809"/>
    </source>
</evidence>
<dbReference type="STRING" id="1111735.GCA_000428045_00985"/>
<evidence type="ECO:0000256" key="1">
    <source>
        <dbReference type="ARBA" id="ARBA00010832"/>
    </source>
</evidence>
<proteinExistence type="inferred from homology"/>
<feature type="domain" description="HupH hydrogenase expression protein C-terminal" evidence="2">
    <location>
        <begin position="10"/>
        <end position="123"/>
    </location>
</feature>
<sequence length="130" mass="14824">MPYMTHMTHNTLPLLNEVRHALKRLVRTGESTIIDLRAIPFGPGDEEHLLDLLGQGEVMATLDALGKTTVKESRFSGVWIVDHYNSEAERIAFQIEVIEIPELLRAQADDMYESLEKLDTVLDVEMHRPE</sequence>
<name>A0A2N6CYI9_9GAMM</name>
<protein>
    <submittedName>
        <fullName evidence="3">Envelope stress response membrane protein PspB</fullName>
    </submittedName>
</protein>
<reference evidence="3 4" key="1">
    <citation type="submission" date="2017-11" db="EMBL/GenBank/DDBJ databases">
        <title>Genome-resolved metagenomics identifies genetic mobility, metabolic interactions, and unexpected diversity in perchlorate-reducing communities.</title>
        <authorList>
            <person name="Barnum T.P."/>
            <person name="Figueroa I.A."/>
            <person name="Carlstrom C.I."/>
            <person name="Lucas L.N."/>
            <person name="Engelbrektson A.L."/>
            <person name="Coates J.D."/>
        </authorList>
    </citation>
    <scope>NUCLEOTIDE SEQUENCE [LARGE SCALE GENOMIC DNA]</scope>
    <source>
        <strain evidence="3">BM301</strain>
    </source>
</reference>
<evidence type="ECO:0000313" key="3">
    <source>
        <dbReference type="EMBL" id="PLX62419.1"/>
    </source>
</evidence>
<dbReference type="Pfam" id="PF04809">
    <property type="entry name" value="HupH_C"/>
    <property type="match status" value="1"/>
</dbReference>
<gene>
    <name evidence="3" type="ORF">C0630_06155</name>
</gene>
<dbReference type="EMBL" id="PKUN01000005">
    <property type="protein sequence ID" value="PLX62419.1"/>
    <property type="molecule type" value="Genomic_DNA"/>
</dbReference>
<accession>A0A2N6CYI9</accession>
<dbReference type="Proteomes" id="UP000235015">
    <property type="component" value="Unassembled WGS sequence"/>
</dbReference>
<dbReference type="InterPro" id="IPR006894">
    <property type="entry name" value="HupH_Hydgase_express_prot_C"/>
</dbReference>
<dbReference type="AlphaFoldDB" id="A0A2N6CYI9"/>
<comment type="caution">
    <text evidence="3">The sequence shown here is derived from an EMBL/GenBank/DDBJ whole genome shotgun (WGS) entry which is preliminary data.</text>
</comment>
<evidence type="ECO:0000313" key="4">
    <source>
        <dbReference type="Proteomes" id="UP000235015"/>
    </source>
</evidence>
<comment type="similarity">
    <text evidence="1">Belongs to the HupH/HyaF family.</text>
</comment>